<evidence type="ECO:0000313" key="3">
    <source>
        <dbReference type="Proteomes" id="UP000008827"/>
    </source>
</evidence>
<reference evidence="1 2" key="1">
    <citation type="journal article" date="2010" name="Nature">
        <title>Genome sequence of the palaeopolyploid soybean.</title>
        <authorList>
            <person name="Schmutz J."/>
            <person name="Cannon S.B."/>
            <person name="Schlueter J."/>
            <person name="Ma J."/>
            <person name="Mitros T."/>
            <person name="Nelson W."/>
            <person name="Hyten D.L."/>
            <person name="Song Q."/>
            <person name="Thelen J.J."/>
            <person name="Cheng J."/>
            <person name="Xu D."/>
            <person name="Hellsten U."/>
            <person name="May G.D."/>
            <person name="Yu Y."/>
            <person name="Sakurai T."/>
            <person name="Umezawa T."/>
            <person name="Bhattacharyya M.K."/>
            <person name="Sandhu D."/>
            <person name="Valliyodan B."/>
            <person name="Lindquist E."/>
            <person name="Peto M."/>
            <person name="Grant D."/>
            <person name="Shu S."/>
            <person name="Goodstein D."/>
            <person name="Barry K."/>
            <person name="Futrell-Griggs M."/>
            <person name="Abernathy B."/>
            <person name="Du J."/>
            <person name="Tian Z."/>
            <person name="Zhu L."/>
            <person name="Gill N."/>
            <person name="Joshi T."/>
            <person name="Libault M."/>
            <person name="Sethuraman A."/>
            <person name="Zhang X.-C."/>
            <person name="Shinozaki K."/>
            <person name="Nguyen H.T."/>
            <person name="Wing R.A."/>
            <person name="Cregan P."/>
            <person name="Specht J."/>
            <person name="Grimwood J."/>
            <person name="Rokhsar D."/>
            <person name="Stacey G."/>
            <person name="Shoemaker R.C."/>
            <person name="Jackson S.A."/>
        </authorList>
    </citation>
    <scope>NUCLEOTIDE SEQUENCE [LARGE SCALE GENOMIC DNA]</scope>
    <source>
        <strain evidence="2">cv. Williams 82</strain>
        <tissue evidence="1">Callus</tissue>
    </source>
</reference>
<dbReference type="EnsemblPlants" id="KRH15765">
    <property type="protein sequence ID" value="KRH15765"/>
    <property type="gene ID" value="GLYMA_14G109700"/>
</dbReference>
<proteinExistence type="predicted"/>
<reference evidence="2" key="2">
    <citation type="submission" date="2018-02" db="UniProtKB">
        <authorList>
            <consortium name="EnsemblPlants"/>
        </authorList>
    </citation>
    <scope>IDENTIFICATION</scope>
    <source>
        <strain evidence="2">Williams 82</strain>
    </source>
</reference>
<sequence>MLQWKIVQQILLRFLKRGALKENFSSNKTESIRFIHHITAKPSLAFTTQTLEANVFQERVRAEVVECGCVIELPELKDLSGIIWRRILMKLDHW</sequence>
<dbReference type="Proteomes" id="UP000008827">
    <property type="component" value="Chromosome 14"/>
</dbReference>
<dbReference type="InParanoid" id="A0A0R0GLQ1"/>
<gene>
    <name evidence="1" type="ORF">GLYMA_14G109700</name>
</gene>
<dbReference type="AlphaFoldDB" id="A0A0R0GLQ1"/>
<dbReference type="Gramene" id="KRH15765">
    <property type="protein sequence ID" value="KRH15765"/>
    <property type="gene ID" value="GLYMA_14G109700"/>
</dbReference>
<name>A0A0R0GLQ1_SOYBN</name>
<keyword evidence="3" id="KW-1185">Reference proteome</keyword>
<accession>A0A0R0GLQ1</accession>
<evidence type="ECO:0000313" key="2">
    <source>
        <dbReference type="EnsemblPlants" id="KRH15765"/>
    </source>
</evidence>
<protein>
    <submittedName>
        <fullName evidence="1 2">Uncharacterized protein</fullName>
    </submittedName>
</protein>
<organism evidence="1">
    <name type="scientific">Glycine max</name>
    <name type="common">Soybean</name>
    <name type="synonym">Glycine hispida</name>
    <dbReference type="NCBI Taxonomy" id="3847"/>
    <lineage>
        <taxon>Eukaryota</taxon>
        <taxon>Viridiplantae</taxon>
        <taxon>Streptophyta</taxon>
        <taxon>Embryophyta</taxon>
        <taxon>Tracheophyta</taxon>
        <taxon>Spermatophyta</taxon>
        <taxon>Magnoliopsida</taxon>
        <taxon>eudicotyledons</taxon>
        <taxon>Gunneridae</taxon>
        <taxon>Pentapetalae</taxon>
        <taxon>rosids</taxon>
        <taxon>fabids</taxon>
        <taxon>Fabales</taxon>
        <taxon>Fabaceae</taxon>
        <taxon>Papilionoideae</taxon>
        <taxon>50 kb inversion clade</taxon>
        <taxon>NPAAA clade</taxon>
        <taxon>indigoferoid/millettioid clade</taxon>
        <taxon>Phaseoleae</taxon>
        <taxon>Glycine</taxon>
        <taxon>Glycine subgen. Soja</taxon>
    </lineage>
</organism>
<reference evidence="1" key="3">
    <citation type="submission" date="2018-07" db="EMBL/GenBank/DDBJ databases">
        <title>WGS assembly of Glycine max.</title>
        <authorList>
            <person name="Schmutz J."/>
            <person name="Cannon S."/>
            <person name="Schlueter J."/>
            <person name="Ma J."/>
            <person name="Mitros T."/>
            <person name="Nelson W."/>
            <person name="Hyten D."/>
            <person name="Song Q."/>
            <person name="Thelen J."/>
            <person name="Cheng J."/>
            <person name="Xu D."/>
            <person name="Hellsten U."/>
            <person name="May G."/>
            <person name="Yu Y."/>
            <person name="Sakurai T."/>
            <person name="Umezawa T."/>
            <person name="Bhattacharyya M."/>
            <person name="Sandhu D."/>
            <person name="Valliyodan B."/>
            <person name="Lindquist E."/>
            <person name="Peto M."/>
            <person name="Grant D."/>
            <person name="Shu S."/>
            <person name="Goodstein D."/>
            <person name="Barry K."/>
            <person name="Futrell-Griggs M."/>
            <person name="Abernathy B."/>
            <person name="Du J."/>
            <person name="Tian Z."/>
            <person name="Zhu L."/>
            <person name="Gill N."/>
            <person name="Joshi T."/>
            <person name="Libault M."/>
            <person name="Sethuraman A."/>
            <person name="Zhang X."/>
            <person name="Shinozaki K."/>
            <person name="Nguyen H."/>
            <person name="Wing R."/>
            <person name="Cregan P."/>
            <person name="Specht J."/>
            <person name="Grimwood J."/>
            <person name="Rokhsar D."/>
            <person name="Stacey G."/>
            <person name="Shoemaker R."/>
            <person name="Jackson S."/>
        </authorList>
    </citation>
    <scope>NUCLEOTIDE SEQUENCE</scope>
    <source>
        <tissue evidence="1">Callus</tissue>
    </source>
</reference>
<dbReference type="EMBL" id="CM000847">
    <property type="protein sequence ID" value="KRH15765.1"/>
    <property type="molecule type" value="Genomic_DNA"/>
</dbReference>
<evidence type="ECO:0000313" key="1">
    <source>
        <dbReference type="EMBL" id="KRH15765.1"/>
    </source>
</evidence>